<reference evidence="1" key="1">
    <citation type="submission" date="2021-02" db="EMBL/GenBank/DDBJ databases">
        <authorList>
            <consortium name="DOE Joint Genome Institute"/>
            <person name="Ahrendt S."/>
            <person name="Looney B.P."/>
            <person name="Miyauchi S."/>
            <person name="Morin E."/>
            <person name="Drula E."/>
            <person name="Courty P.E."/>
            <person name="Chicoki N."/>
            <person name="Fauchery L."/>
            <person name="Kohler A."/>
            <person name="Kuo A."/>
            <person name="Labutti K."/>
            <person name="Pangilinan J."/>
            <person name="Lipzen A."/>
            <person name="Riley R."/>
            <person name="Andreopoulos W."/>
            <person name="He G."/>
            <person name="Johnson J."/>
            <person name="Barry K.W."/>
            <person name="Grigoriev I.V."/>
            <person name="Nagy L."/>
            <person name="Hibbett D."/>
            <person name="Henrissat B."/>
            <person name="Matheny P.B."/>
            <person name="Labbe J."/>
            <person name="Martin F."/>
        </authorList>
    </citation>
    <scope>NUCLEOTIDE SEQUENCE</scope>
    <source>
        <strain evidence="1">FP105234-sp</strain>
    </source>
</reference>
<accession>A0ACB8SA00</accession>
<keyword evidence="2" id="KW-1185">Reference proteome</keyword>
<name>A0ACB8SA00_9AGAM</name>
<proteinExistence type="predicted"/>
<gene>
    <name evidence="1" type="ORF">FA95DRAFT_742063</name>
</gene>
<evidence type="ECO:0000313" key="2">
    <source>
        <dbReference type="Proteomes" id="UP000814033"/>
    </source>
</evidence>
<protein>
    <submittedName>
        <fullName evidence="1">Uncharacterized protein</fullName>
    </submittedName>
</protein>
<dbReference type="Proteomes" id="UP000814033">
    <property type="component" value="Unassembled WGS sequence"/>
</dbReference>
<dbReference type="EMBL" id="MU275840">
    <property type="protein sequence ID" value="KAI0053424.1"/>
    <property type="molecule type" value="Genomic_DNA"/>
</dbReference>
<reference evidence="1" key="2">
    <citation type="journal article" date="2022" name="New Phytol.">
        <title>Evolutionary transition to the ectomycorrhizal habit in the genomes of a hyperdiverse lineage of mushroom-forming fungi.</title>
        <authorList>
            <person name="Looney B."/>
            <person name="Miyauchi S."/>
            <person name="Morin E."/>
            <person name="Drula E."/>
            <person name="Courty P.E."/>
            <person name="Kohler A."/>
            <person name="Kuo A."/>
            <person name="LaButti K."/>
            <person name="Pangilinan J."/>
            <person name="Lipzen A."/>
            <person name="Riley R."/>
            <person name="Andreopoulos W."/>
            <person name="He G."/>
            <person name="Johnson J."/>
            <person name="Nolan M."/>
            <person name="Tritt A."/>
            <person name="Barry K.W."/>
            <person name="Grigoriev I.V."/>
            <person name="Nagy L.G."/>
            <person name="Hibbett D."/>
            <person name="Henrissat B."/>
            <person name="Matheny P.B."/>
            <person name="Labbe J."/>
            <person name="Martin F.M."/>
        </authorList>
    </citation>
    <scope>NUCLEOTIDE SEQUENCE</scope>
    <source>
        <strain evidence="1">FP105234-sp</strain>
    </source>
</reference>
<comment type="caution">
    <text evidence="1">The sequence shown here is derived from an EMBL/GenBank/DDBJ whole genome shotgun (WGS) entry which is preliminary data.</text>
</comment>
<sequence>MHQIPILDRQRGNHAANHPGSVLVYFPVFLASAFQFAPSAVCGSIPAWPPGDGSGALATHGSSGLDTRPRIRNAPNAHGTVRSQMRGGLKFSRAGLGPGDWCLRGCYLVPPSWAGSTVQQDGRQVRTLDELSAVSVLTRSRAQPGLGVRLAARRSRPRRRRGVTWTRMDPQAARECSGGLFWAAGVDERACPSWRSEEKWLESLMRSACVAVSPLCCMFRRHRDEPSQSLVVEA</sequence>
<organism evidence="1 2">
    <name type="scientific">Auriscalpium vulgare</name>
    <dbReference type="NCBI Taxonomy" id="40419"/>
    <lineage>
        <taxon>Eukaryota</taxon>
        <taxon>Fungi</taxon>
        <taxon>Dikarya</taxon>
        <taxon>Basidiomycota</taxon>
        <taxon>Agaricomycotina</taxon>
        <taxon>Agaricomycetes</taxon>
        <taxon>Russulales</taxon>
        <taxon>Auriscalpiaceae</taxon>
        <taxon>Auriscalpium</taxon>
    </lineage>
</organism>
<evidence type="ECO:0000313" key="1">
    <source>
        <dbReference type="EMBL" id="KAI0053424.1"/>
    </source>
</evidence>